<reference evidence="4" key="1">
    <citation type="journal article" date="2019" name="Int. J. Syst. Evol. Microbiol.">
        <title>The Global Catalogue of Microorganisms (GCM) 10K type strain sequencing project: providing services to taxonomists for standard genome sequencing and annotation.</title>
        <authorList>
            <consortium name="The Broad Institute Genomics Platform"/>
            <consortium name="The Broad Institute Genome Sequencing Center for Infectious Disease"/>
            <person name="Wu L."/>
            <person name="Ma J."/>
        </authorList>
    </citation>
    <scope>NUCLEOTIDE SEQUENCE [LARGE SCALE GENOMIC DNA]</scope>
    <source>
        <strain evidence="4">CGMCC 1.15474</strain>
    </source>
</reference>
<dbReference type="InterPro" id="IPR029059">
    <property type="entry name" value="AB_hydrolase_5"/>
</dbReference>
<organism evidence="3 4">
    <name type="scientific">Metabacillus endolithicus</name>
    <dbReference type="NCBI Taxonomy" id="1535204"/>
    <lineage>
        <taxon>Bacteria</taxon>
        <taxon>Bacillati</taxon>
        <taxon>Bacillota</taxon>
        <taxon>Bacilli</taxon>
        <taxon>Bacillales</taxon>
        <taxon>Bacillaceae</taxon>
        <taxon>Metabacillus</taxon>
    </lineage>
</organism>
<feature type="transmembrane region" description="Helical" evidence="1">
    <location>
        <begin position="9"/>
        <end position="27"/>
    </location>
</feature>
<evidence type="ECO:0000313" key="3">
    <source>
        <dbReference type="EMBL" id="MFD2212371.1"/>
    </source>
</evidence>
<dbReference type="Gene3D" id="3.40.50.1820">
    <property type="entry name" value="alpha/beta hydrolase"/>
    <property type="match status" value="1"/>
</dbReference>
<feature type="domain" description="Alpha/beta hydrolase fold-5" evidence="2">
    <location>
        <begin position="64"/>
        <end position="228"/>
    </location>
</feature>
<dbReference type="Proteomes" id="UP001597318">
    <property type="component" value="Unassembled WGS sequence"/>
</dbReference>
<accession>A0ABW5BS95</accession>
<keyword evidence="1" id="KW-1133">Transmembrane helix</keyword>
<proteinExistence type="predicted"/>
<dbReference type="InterPro" id="IPR029058">
    <property type="entry name" value="AB_hydrolase_fold"/>
</dbReference>
<evidence type="ECO:0000259" key="2">
    <source>
        <dbReference type="Pfam" id="PF12695"/>
    </source>
</evidence>
<keyword evidence="1" id="KW-0812">Transmembrane</keyword>
<dbReference type="Pfam" id="PF12695">
    <property type="entry name" value="Abhydrolase_5"/>
    <property type="match status" value="1"/>
</dbReference>
<comment type="caution">
    <text evidence="3">The sequence shown here is derived from an EMBL/GenBank/DDBJ whole genome shotgun (WGS) entry which is preliminary data.</text>
</comment>
<dbReference type="RefSeq" id="WP_247342482.1">
    <property type="nucleotide sequence ID" value="NZ_CP095550.1"/>
</dbReference>
<evidence type="ECO:0000313" key="4">
    <source>
        <dbReference type="Proteomes" id="UP001597318"/>
    </source>
</evidence>
<dbReference type="SUPFAM" id="SSF53474">
    <property type="entry name" value="alpha/beta-Hydrolases"/>
    <property type="match status" value="1"/>
</dbReference>
<evidence type="ECO:0000256" key="1">
    <source>
        <dbReference type="SAM" id="Phobius"/>
    </source>
</evidence>
<sequence>MKSIIKKTAIIFSIFIIISLLGLWIWSQQTYKPSEQLFQLVEPTSIIYKEDWIVFQPQNDPVAGLIIYPGAKVEPEAYSYLGKQLSLEGYVVFIPEFTFNFPILDSNKAQEIITHYPEIKHWFVGGHSLGGVSAAMFAQNHIKELTGLILLGSYPSNEDRFSSVDFPILSIYGEKDGLTTVDKIKETEELLSTNAQLVEIQGGNHSQFGIYGFQKGDHKATISAKNQQQQIIDIISKWLGDTLNE</sequence>
<keyword evidence="1" id="KW-0472">Membrane</keyword>
<keyword evidence="3" id="KW-0378">Hydrolase</keyword>
<gene>
    <name evidence="3" type="ORF">ACFSKK_01440</name>
</gene>
<name>A0ABW5BS95_9BACI</name>
<keyword evidence="4" id="KW-1185">Reference proteome</keyword>
<protein>
    <submittedName>
        <fullName evidence="3">Alpha/beta hydrolase</fullName>
    </submittedName>
</protein>
<dbReference type="GO" id="GO:0016787">
    <property type="term" value="F:hydrolase activity"/>
    <property type="evidence" value="ECO:0007669"/>
    <property type="project" value="UniProtKB-KW"/>
</dbReference>
<dbReference type="EMBL" id="JBHUIK010000001">
    <property type="protein sequence ID" value="MFD2212371.1"/>
    <property type="molecule type" value="Genomic_DNA"/>
</dbReference>